<evidence type="ECO:0000313" key="4">
    <source>
        <dbReference type="Proteomes" id="UP000321917"/>
    </source>
</evidence>
<accession>A0A5C6QBM2</accession>
<dbReference type="Proteomes" id="UP000321525">
    <property type="component" value="Unassembled WGS sequence"/>
</dbReference>
<proteinExistence type="predicted"/>
<dbReference type="EMBL" id="VOLQ01000019">
    <property type="protein sequence ID" value="TWX66143.1"/>
    <property type="molecule type" value="Genomic_DNA"/>
</dbReference>
<dbReference type="RefSeq" id="WP_146799455.1">
    <property type="nucleotide sequence ID" value="NZ_VOLP01000012.1"/>
</dbReference>
<gene>
    <name evidence="1" type="ORF">ESZ26_09810</name>
    <name evidence="2" type="ORF">ESZ27_10955</name>
</gene>
<dbReference type="OrthoDB" id="6249819at2"/>
<dbReference type="Proteomes" id="UP000321917">
    <property type="component" value="Unassembled WGS sequence"/>
</dbReference>
<evidence type="ECO:0000313" key="1">
    <source>
        <dbReference type="EMBL" id="TWX59257.1"/>
    </source>
</evidence>
<evidence type="ECO:0000313" key="3">
    <source>
        <dbReference type="Proteomes" id="UP000321525"/>
    </source>
</evidence>
<name>A0A5C6QBM2_9GAMM</name>
<dbReference type="EMBL" id="VOLR01000012">
    <property type="protein sequence ID" value="TWX59257.1"/>
    <property type="molecule type" value="Genomic_DNA"/>
</dbReference>
<organism evidence="2 4">
    <name type="scientific">Colwellia hornerae</name>
    <dbReference type="NCBI Taxonomy" id="89402"/>
    <lineage>
        <taxon>Bacteria</taxon>
        <taxon>Pseudomonadati</taxon>
        <taxon>Pseudomonadota</taxon>
        <taxon>Gammaproteobacteria</taxon>
        <taxon>Alteromonadales</taxon>
        <taxon>Colwelliaceae</taxon>
        <taxon>Colwellia</taxon>
    </lineage>
</organism>
<keyword evidence="3" id="KW-1185">Reference proteome</keyword>
<reference evidence="2 4" key="1">
    <citation type="submission" date="2019-07" db="EMBL/GenBank/DDBJ databases">
        <title>Genomes of sea-ice associated Colwellia species.</title>
        <authorList>
            <person name="Bowman J.P."/>
        </authorList>
    </citation>
    <scope>NUCLEOTIDE SEQUENCE [LARGE SCALE GENOMIC DNA]</scope>
    <source>
        <strain evidence="1 3">ACAM 607</strain>
        <strain evidence="2 4">IC036</strain>
    </source>
</reference>
<sequence length="94" mass="10604">MFSYLLLKVKAAELVEIHLLEEVFINDAVNSKGAWALGDFIQGGPFEQLQKSFPDDAYESNYGIEIPSVGYSLFLLFDDYNKGKPLYEAVISVY</sequence>
<protein>
    <submittedName>
        <fullName evidence="2">Uncharacterized protein</fullName>
    </submittedName>
</protein>
<dbReference type="AlphaFoldDB" id="A0A5C6QBM2"/>
<evidence type="ECO:0000313" key="2">
    <source>
        <dbReference type="EMBL" id="TWX66143.1"/>
    </source>
</evidence>
<comment type="caution">
    <text evidence="2">The sequence shown here is derived from an EMBL/GenBank/DDBJ whole genome shotgun (WGS) entry which is preliminary data.</text>
</comment>